<dbReference type="GO" id="GO:0045892">
    <property type="term" value="P:negative regulation of DNA-templated transcription"/>
    <property type="evidence" value="ECO:0007669"/>
    <property type="project" value="UniProtKB-UniRule"/>
</dbReference>
<keyword evidence="7" id="KW-0863">Zinc-finger</keyword>
<comment type="caution">
    <text evidence="9">The sequence shown here is derived from an EMBL/GenBank/DDBJ whole genome shotgun (WGS) entry which is preliminary data.</text>
</comment>
<dbReference type="GO" id="GO:0003677">
    <property type="term" value="F:DNA binding"/>
    <property type="evidence" value="ECO:0007669"/>
    <property type="project" value="UniProtKB-KW"/>
</dbReference>
<keyword evidence="3 7" id="KW-0067">ATP-binding</keyword>
<keyword evidence="4 7" id="KW-0805">Transcription regulation</keyword>
<comment type="cofactor">
    <cofactor evidence="7">
        <name>Zn(2+)</name>
        <dbReference type="ChEBI" id="CHEBI:29105"/>
    </cofactor>
    <text evidence="7">Binds 1 zinc ion.</text>
</comment>
<keyword evidence="2 7" id="KW-0547">Nucleotide-binding</keyword>
<organism evidence="9 10">
    <name type="scientific">Propioniciclava sinopodophylli</name>
    <dbReference type="NCBI Taxonomy" id="1837344"/>
    <lineage>
        <taxon>Bacteria</taxon>
        <taxon>Bacillati</taxon>
        <taxon>Actinomycetota</taxon>
        <taxon>Actinomycetes</taxon>
        <taxon>Propionibacteriales</taxon>
        <taxon>Propionibacteriaceae</taxon>
        <taxon>Propioniciclava</taxon>
    </lineage>
</organism>
<evidence type="ECO:0000256" key="5">
    <source>
        <dbReference type="ARBA" id="ARBA00023125"/>
    </source>
</evidence>
<dbReference type="Pfam" id="PF03477">
    <property type="entry name" value="ATP-cone"/>
    <property type="match status" value="1"/>
</dbReference>
<accession>A0A4Q9KBC5</accession>
<proteinExistence type="inferred from homology"/>
<evidence type="ECO:0000256" key="3">
    <source>
        <dbReference type="ARBA" id="ARBA00022840"/>
    </source>
</evidence>
<evidence type="ECO:0000256" key="1">
    <source>
        <dbReference type="ARBA" id="ARBA00022491"/>
    </source>
</evidence>
<comment type="function">
    <text evidence="7">Negatively regulates transcription of bacterial ribonucleotide reductase nrd genes and operons by binding to NrdR-boxes.</text>
</comment>
<dbReference type="RefSeq" id="WP_131169446.1">
    <property type="nucleotide sequence ID" value="NZ_SDMQ01000014.1"/>
</dbReference>
<dbReference type="InterPro" id="IPR003796">
    <property type="entry name" value="RNR_NrdR-like"/>
</dbReference>
<dbReference type="GO" id="GO:0008270">
    <property type="term" value="F:zinc ion binding"/>
    <property type="evidence" value="ECO:0007669"/>
    <property type="project" value="UniProtKB-UniRule"/>
</dbReference>
<evidence type="ECO:0000256" key="6">
    <source>
        <dbReference type="ARBA" id="ARBA00023163"/>
    </source>
</evidence>
<dbReference type="OrthoDB" id="9807461at2"/>
<dbReference type="PROSITE" id="PS51161">
    <property type="entry name" value="ATP_CONE"/>
    <property type="match status" value="1"/>
</dbReference>
<evidence type="ECO:0000313" key="9">
    <source>
        <dbReference type="EMBL" id="TBT83094.1"/>
    </source>
</evidence>
<dbReference type="NCBIfam" id="TIGR00244">
    <property type="entry name" value="transcriptional regulator NrdR"/>
    <property type="match status" value="1"/>
</dbReference>
<dbReference type="Proteomes" id="UP000292373">
    <property type="component" value="Unassembled WGS sequence"/>
</dbReference>
<dbReference type="GO" id="GO:0005524">
    <property type="term" value="F:ATP binding"/>
    <property type="evidence" value="ECO:0007669"/>
    <property type="project" value="UniProtKB-UniRule"/>
</dbReference>
<evidence type="ECO:0000313" key="10">
    <source>
        <dbReference type="Proteomes" id="UP000292373"/>
    </source>
</evidence>
<reference evidence="9 10" key="1">
    <citation type="submission" date="2019-01" db="EMBL/GenBank/DDBJ databases">
        <title>Lactibacter flavus gen. nov., sp. nov., a novel bacterium of the family Propionibacteriaceae isolated from raw milk and dairy products.</title>
        <authorList>
            <person name="Huptas C."/>
            <person name="Wenning M."/>
            <person name="Breitenwieser F."/>
            <person name="Doll E."/>
            <person name="Von Neubeck M."/>
            <person name="Busse H.-J."/>
            <person name="Scherer S."/>
        </authorList>
    </citation>
    <scope>NUCLEOTIDE SEQUENCE [LARGE SCALE GENOMIC DNA]</scope>
    <source>
        <strain evidence="9 10">KCTC 33808</strain>
    </source>
</reference>
<protein>
    <recommendedName>
        <fullName evidence="7">Transcriptional repressor NrdR</fullName>
    </recommendedName>
</protein>
<dbReference type="HAMAP" id="MF_00440">
    <property type="entry name" value="NrdR"/>
    <property type="match status" value="1"/>
</dbReference>
<dbReference type="AlphaFoldDB" id="A0A4Q9KBC5"/>
<dbReference type="InterPro" id="IPR005144">
    <property type="entry name" value="ATP-cone_dom"/>
</dbReference>
<comment type="similarity">
    <text evidence="7">Belongs to the NrdR family.</text>
</comment>
<evidence type="ECO:0000256" key="2">
    <source>
        <dbReference type="ARBA" id="ARBA00022741"/>
    </source>
</evidence>
<keyword evidence="5 7" id="KW-0238">DNA-binding</keyword>
<evidence type="ECO:0000259" key="8">
    <source>
        <dbReference type="PROSITE" id="PS51161"/>
    </source>
</evidence>
<dbReference type="Pfam" id="PF22811">
    <property type="entry name" value="Zn_ribbon_NrdR"/>
    <property type="match status" value="1"/>
</dbReference>
<keyword evidence="1 7" id="KW-0678">Repressor</keyword>
<sequence>MHCPYCRFTDSRVLDSRVAEDGSSIRRRRECRSCAKRFTTLEQMQLVVVKRSGVVEPFSREKVVTGVRKACKGRPVTEADLAKLGQKVEESLRASGCAEIPADDVGVAILGPLRELDPIAYLRFASVYRHYESVEDFEAEIARLRAAGPTEGEPADVPAPTADQLF</sequence>
<keyword evidence="10" id="KW-1185">Reference proteome</keyword>
<dbReference type="PANTHER" id="PTHR30455:SF2">
    <property type="entry name" value="TRANSCRIPTIONAL REPRESSOR NRDR"/>
    <property type="match status" value="1"/>
</dbReference>
<gene>
    <name evidence="7 9" type="primary">nrdR</name>
    <name evidence="9" type="ORF">ET989_12375</name>
</gene>
<keyword evidence="6 7" id="KW-0804">Transcription</keyword>
<evidence type="ECO:0000256" key="4">
    <source>
        <dbReference type="ARBA" id="ARBA00023015"/>
    </source>
</evidence>
<feature type="zinc finger region" evidence="7">
    <location>
        <begin position="3"/>
        <end position="34"/>
    </location>
</feature>
<evidence type="ECO:0000256" key="7">
    <source>
        <dbReference type="HAMAP-Rule" id="MF_00440"/>
    </source>
</evidence>
<keyword evidence="7" id="KW-0862">Zinc</keyword>
<dbReference type="InterPro" id="IPR055173">
    <property type="entry name" value="NrdR-like_N"/>
</dbReference>
<dbReference type="EMBL" id="SDMQ01000014">
    <property type="protein sequence ID" value="TBT83094.1"/>
    <property type="molecule type" value="Genomic_DNA"/>
</dbReference>
<keyword evidence="7" id="KW-0479">Metal-binding</keyword>
<dbReference type="PANTHER" id="PTHR30455">
    <property type="entry name" value="TRANSCRIPTIONAL REPRESSOR NRDR"/>
    <property type="match status" value="1"/>
</dbReference>
<feature type="domain" description="ATP-cone" evidence="8">
    <location>
        <begin position="46"/>
        <end position="136"/>
    </location>
</feature>
<name>A0A4Q9KBC5_9ACTN</name>